<dbReference type="RefSeq" id="WP_239137869.1">
    <property type="nucleotide sequence ID" value="NZ_BOOU01000088.1"/>
</dbReference>
<evidence type="ECO:0000313" key="13">
    <source>
        <dbReference type="Proteomes" id="UP000655287"/>
    </source>
</evidence>
<comment type="caution">
    <text evidence="12">The sequence shown here is derived from an EMBL/GenBank/DDBJ whole genome shotgun (WGS) entry which is preliminary data.</text>
</comment>
<evidence type="ECO:0000256" key="5">
    <source>
        <dbReference type="ARBA" id="ARBA00022490"/>
    </source>
</evidence>
<keyword evidence="6" id="KW-0489">Methyltransferase</keyword>
<keyword evidence="7" id="KW-0808">Transferase</keyword>
<protein>
    <recommendedName>
        <fullName evidence="4">Protein-L-isoaspartate O-methyltransferase</fullName>
        <ecNumber evidence="3">2.1.1.77</ecNumber>
    </recommendedName>
    <alternativeName>
        <fullName evidence="11">L-isoaspartyl protein carboxyl methyltransferase</fullName>
    </alternativeName>
    <alternativeName>
        <fullName evidence="9">Protein L-isoaspartyl methyltransferase</fullName>
    </alternativeName>
    <alternativeName>
        <fullName evidence="10">Protein-beta-aspartate methyltransferase</fullName>
    </alternativeName>
</protein>
<sequence>MAERIDALADRLPGLEPRWRRAFHDVPRHLFVPDRAWRHSSAGDGHPIDRAADPEAWLAAVYSDAAIITQFDDGAVEVTLGQGRYTSSTSAPRIVAAELALLDPYDGDEVLEIGTGTGWTAALLAHRLGPDRVTSVEIDPAVLATAEENLRRAGRPVRTVLGDGAKGWPDLAPYDRVHVTCGVSDVPHAWVEQARPGAVLVMPWMPRFEGGHFVRLVAVGDGTAVGRFHGTVNFMPLRSQRWSRPRVQDAYRTSDLCLDPRRVVRESPGAGIAISALLPDLHGSHRQGANGEFELSLWSADSEAQVTRPAGPPGGVAAQRGPRDLWQELATAFLRWVAWGAPGMERFGLTVTPTGQHIWLDAPHQILTRPPTGTG</sequence>
<keyword evidence="13" id="KW-1185">Reference proteome</keyword>
<comment type="subcellular location">
    <subcellularLocation>
        <location evidence="1">Cytoplasm</location>
    </subcellularLocation>
</comment>
<evidence type="ECO:0000256" key="7">
    <source>
        <dbReference type="ARBA" id="ARBA00022679"/>
    </source>
</evidence>
<dbReference type="Gene3D" id="3.40.50.150">
    <property type="entry name" value="Vaccinia Virus protein VP39"/>
    <property type="match status" value="1"/>
</dbReference>
<dbReference type="GO" id="GO:0004719">
    <property type="term" value="F:protein-L-isoaspartate (D-aspartate) O-methyltransferase activity"/>
    <property type="evidence" value="ECO:0007669"/>
    <property type="project" value="UniProtKB-EC"/>
</dbReference>
<dbReference type="Pfam" id="PF01135">
    <property type="entry name" value="PCMT"/>
    <property type="match status" value="1"/>
</dbReference>
<evidence type="ECO:0000256" key="6">
    <source>
        <dbReference type="ARBA" id="ARBA00022603"/>
    </source>
</evidence>
<dbReference type="PANTHER" id="PTHR11579">
    <property type="entry name" value="PROTEIN-L-ISOASPARTATE O-METHYLTRANSFERASE"/>
    <property type="match status" value="1"/>
</dbReference>
<organism evidence="12 13">
    <name type="scientific">Sphaerisporangium rufum</name>
    <dbReference type="NCBI Taxonomy" id="1381558"/>
    <lineage>
        <taxon>Bacteria</taxon>
        <taxon>Bacillati</taxon>
        <taxon>Actinomycetota</taxon>
        <taxon>Actinomycetes</taxon>
        <taxon>Streptosporangiales</taxon>
        <taxon>Streptosporangiaceae</taxon>
        <taxon>Sphaerisporangium</taxon>
    </lineage>
</organism>
<dbReference type="CDD" id="cd02440">
    <property type="entry name" value="AdoMet_MTases"/>
    <property type="match status" value="1"/>
</dbReference>
<dbReference type="InterPro" id="IPR000682">
    <property type="entry name" value="PCMT"/>
</dbReference>
<dbReference type="EC" id="2.1.1.77" evidence="3"/>
<dbReference type="GO" id="GO:0032259">
    <property type="term" value="P:methylation"/>
    <property type="evidence" value="ECO:0007669"/>
    <property type="project" value="UniProtKB-KW"/>
</dbReference>
<dbReference type="Proteomes" id="UP000655287">
    <property type="component" value="Unassembled WGS sequence"/>
</dbReference>
<dbReference type="SUPFAM" id="SSF53335">
    <property type="entry name" value="S-adenosyl-L-methionine-dependent methyltransferases"/>
    <property type="match status" value="1"/>
</dbReference>
<evidence type="ECO:0000256" key="10">
    <source>
        <dbReference type="ARBA" id="ARBA00031323"/>
    </source>
</evidence>
<dbReference type="InterPro" id="IPR029063">
    <property type="entry name" value="SAM-dependent_MTases_sf"/>
</dbReference>
<evidence type="ECO:0000256" key="9">
    <source>
        <dbReference type="ARBA" id="ARBA00030757"/>
    </source>
</evidence>
<dbReference type="EMBL" id="BOOU01000088">
    <property type="protein sequence ID" value="GII81116.1"/>
    <property type="molecule type" value="Genomic_DNA"/>
</dbReference>
<keyword evidence="5" id="KW-0963">Cytoplasm</keyword>
<keyword evidence="8" id="KW-0949">S-adenosyl-L-methionine</keyword>
<accession>A0A919V1I1</accession>
<reference evidence="12" key="1">
    <citation type="submission" date="2021-01" db="EMBL/GenBank/DDBJ databases">
        <title>Whole genome shotgun sequence of Sphaerisporangium rufum NBRC 109079.</title>
        <authorList>
            <person name="Komaki H."/>
            <person name="Tamura T."/>
        </authorList>
    </citation>
    <scope>NUCLEOTIDE SEQUENCE</scope>
    <source>
        <strain evidence="12">NBRC 109079</strain>
    </source>
</reference>
<proteinExistence type="inferred from homology"/>
<evidence type="ECO:0000313" key="12">
    <source>
        <dbReference type="EMBL" id="GII81116.1"/>
    </source>
</evidence>
<dbReference type="AlphaFoldDB" id="A0A919V1I1"/>
<evidence type="ECO:0000256" key="4">
    <source>
        <dbReference type="ARBA" id="ARBA00013346"/>
    </source>
</evidence>
<evidence type="ECO:0000256" key="8">
    <source>
        <dbReference type="ARBA" id="ARBA00022691"/>
    </source>
</evidence>
<gene>
    <name evidence="12" type="primary">pcm_2</name>
    <name evidence="12" type="ORF">Sru01_60980</name>
</gene>
<dbReference type="GO" id="GO:0005737">
    <property type="term" value="C:cytoplasm"/>
    <property type="evidence" value="ECO:0007669"/>
    <property type="project" value="UniProtKB-SubCell"/>
</dbReference>
<name>A0A919V1I1_9ACTN</name>
<evidence type="ECO:0000256" key="11">
    <source>
        <dbReference type="ARBA" id="ARBA00031350"/>
    </source>
</evidence>
<dbReference type="PANTHER" id="PTHR11579:SF0">
    <property type="entry name" value="PROTEIN-L-ISOASPARTATE(D-ASPARTATE) O-METHYLTRANSFERASE"/>
    <property type="match status" value="1"/>
</dbReference>
<comment type="similarity">
    <text evidence="2">Belongs to the methyltransferase superfamily. L-isoaspartyl/D-aspartyl protein methyltransferase family.</text>
</comment>
<evidence type="ECO:0000256" key="3">
    <source>
        <dbReference type="ARBA" id="ARBA00011890"/>
    </source>
</evidence>
<evidence type="ECO:0000256" key="1">
    <source>
        <dbReference type="ARBA" id="ARBA00004496"/>
    </source>
</evidence>
<evidence type="ECO:0000256" key="2">
    <source>
        <dbReference type="ARBA" id="ARBA00005369"/>
    </source>
</evidence>